<comment type="caution">
    <text evidence="20">The sequence shown here is derived from an EMBL/GenBank/DDBJ whole genome shotgun (WGS) entry which is preliminary data.</text>
</comment>
<dbReference type="PROSITE" id="PS50839">
    <property type="entry name" value="CHASE"/>
    <property type="match status" value="1"/>
</dbReference>
<dbReference type="GO" id="GO:0006355">
    <property type="term" value="P:regulation of DNA-templated transcription"/>
    <property type="evidence" value="ECO:0007669"/>
    <property type="project" value="InterPro"/>
</dbReference>
<dbReference type="InterPro" id="IPR006189">
    <property type="entry name" value="CHASE_dom"/>
</dbReference>
<dbReference type="Pfam" id="PF08447">
    <property type="entry name" value="PAS_3"/>
    <property type="match status" value="1"/>
</dbReference>
<dbReference type="Pfam" id="PF02518">
    <property type="entry name" value="HATPase_c"/>
    <property type="match status" value="1"/>
</dbReference>
<evidence type="ECO:0000256" key="8">
    <source>
        <dbReference type="ARBA" id="ARBA00022840"/>
    </source>
</evidence>
<evidence type="ECO:0000259" key="16">
    <source>
        <dbReference type="PROSITE" id="PS50112"/>
    </source>
</evidence>
<dbReference type="InterPro" id="IPR000014">
    <property type="entry name" value="PAS"/>
</dbReference>
<dbReference type="Pfam" id="PF00512">
    <property type="entry name" value="HisKA"/>
    <property type="match status" value="1"/>
</dbReference>
<keyword evidence="21" id="KW-1185">Reference proteome</keyword>
<dbReference type="Gene3D" id="3.40.50.2300">
    <property type="match status" value="2"/>
</dbReference>
<feature type="domain" description="PAS" evidence="16">
    <location>
        <begin position="329"/>
        <end position="400"/>
    </location>
</feature>
<evidence type="ECO:0000313" key="21">
    <source>
        <dbReference type="Proteomes" id="UP000307541"/>
    </source>
</evidence>
<dbReference type="NCBIfam" id="TIGR00229">
    <property type="entry name" value="sensory_box"/>
    <property type="match status" value="3"/>
</dbReference>
<evidence type="ECO:0000256" key="5">
    <source>
        <dbReference type="ARBA" id="ARBA00022553"/>
    </source>
</evidence>
<dbReference type="PROSITE" id="PS50109">
    <property type="entry name" value="HIS_KIN"/>
    <property type="match status" value="1"/>
</dbReference>
<feature type="domain" description="PAS" evidence="16">
    <location>
        <begin position="478"/>
        <end position="519"/>
    </location>
</feature>
<evidence type="ECO:0000313" key="20">
    <source>
        <dbReference type="EMBL" id="TIH08187.1"/>
    </source>
</evidence>
<evidence type="ECO:0000256" key="2">
    <source>
        <dbReference type="ARBA" id="ARBA00004651"/>
    </source>
</evidence>
<dbReference type="PROSITE" id="PS50113">
    <property type="entry name" value="PAC"/>
    <property type="match status" value="3"/>
</dbReference>
<dbReference type="InterPro" id="IPR011006">
    <property type="entry name" value="CheY-like_superfamily"/>
</dbReference>
<dbReference type="InterPro" id="IPR013767">
    <property type="entry name" value="PAS_fold"/>
</dbReference>
<keyword evidence="11" id="KW-0472">Membrane</keyword>
<dbReference type="SMART" id="SM01079">
    <property type="entry name" value="CHASE"/>
    <property type="match status" value="1"/>
</dbReference>
<feature type="domain" description="Response regulatory" evidence="15">
    <location>
        <begin position="1276"/>
        <end position="1395"/>
    </location>
</feature>
<dbReference type="InterPro" id="IPR003661">
    <property type="entry name" value="HisK_dim/P_dom"/>
</dbReference>
<evidence type="ECO:0000256" key="12">
    <source>
        <dbReference type="PROSITE-ProRule" id="PRU00110"/>
    </source>
</evidence>
<evidence type="ECO:0000259" key="17">
    <source>
        <dbReference type="PROSITE" id="PS50113"/>
    </source>
</evidence>
<dbReference type="InterPro" id="IPR008207">
    <property type="entry name" value="Sig_transdc_His_kin_Hpt_dom"/>
</dbReference>
<feature type="modified residue" description="Phosphohistidine" evidence="12">
    <location>
        <position position="1465"/>
    </location>
</feature>
<feature type="modified residue" description="4-aspartylphosphate" evidence="13">
    <location>
        <position position="1328"/>
    </location>
</feature>
<dbReference type="InterPro" id="IPR042240">
    <property type="entry name" value="CHASE_sf"/>
</dbReference>
<feature type="domain" description="CHASE" evidence="18">
    <location>
        <begin position="62"/>
        <end position="210"/>
    </location>
</feature>
<dbReference type="SMART" id="SM00086">
    <property type="entry name" value="PAC"/>
    <property type="match status" value="4"/>
</dbReference>
<dbReference type="InterPro" id="IPR003594">
    <property type="entry name" value="HATPase_dom"/>
</dbReference>
<dbReference type="InterPro" id="IPR035965">
    <property type="entry name" value="PAS-like_dom_sf"/>
</dbReference>
<keyword evidence="9" id="KW-1133">Transmembrane helix</keyword>
<feature type="domain" description="PAS" evidence="16">
    <location>
        <begin position="616"/>
        <end position="688"/>
    </location>
</feature>
<sequence length="1611" mass="176646">MVLAGGLALTLLSTSWLQKNNETQARAALEQDNELIADAVVRRIRLYQYGLRGARGVVLSRGEHGITRKLFYNYSITRDLDAEFPGARGFGFIRRVSPRDEVEFLQQARKDDKADFTIRQLSPHDGERYVIQYIEPEALNFSAIGLDIASENARREAAFNALKTGTVQLSGPITLVQATGKPLQSFLILLPVYRGNTTPATEAERLEQGYGWSYAPLITEEVLKGLPLSTKDVDLGLRDITTPENPTLFYEEHELDDNQTAHLTSRVERDVFGRRWEVALTAHPEFVENLYQTSPQLVLGVGVLLSVLLAALNAVLSASSYHRRQVVAEQAKQAAIVESSNDGIIGKTLEGTVTSWNKGAEHIFGFRAEEAIGKSLLELIVPSERAQEENHNLQRINAGEPIDHFETYCQRKDGSLVDVSAAIAPIFNAQGVVVGISETIRDITQQKAAETQIKELNASLEKQVVARTSELNELNLLLNTVLDSASEVSIIATDAQGIISLFNKGAEDLLGYSAEEMIGVQTPALIHLAEEVQQRSDELSQQFNQPIKGFQTFVHLVELEGSEVREWTYVRKDGVRLKVTLMVTAMYGGTGELIGYLGIAIDITQRKAAEAELAASLEMTRAILDTALNPVVTLDTAGQIHTLNPAAQKSFGTAHYEHEHEQLSLQALLSPSSRDRLDELIKHAAAGDREHDKVSAELVGQKADGTEFPIQLSLGLMHADKQLLVCVITDLSQQLQLRRELLATRDQLLMAADAAELGIWSLTLVDYSVVWNERMYELFQQPVSLRETGLTYDHWLARVHPEDAPMAVAKLEAAIAGDGIFDPVFRIIRPDGTTRIIQAAARIEIDGNGKPVKVTGINRDITTQHELEASLRLAKEQADSASAAKSAFLANMSHEIRTPLNAVLGMLQLVQGTELNQRQLDYIQKAYGASQSLLGLLNDILDYSKIEAGKLQLDLHPIELEPLMCDLAVVLGGNHGHKNVEVMFDIDPSLPEVLVGDAQRLQQILINLAGNALKFTAEGSVIVSLRQLERSQEQIKIRIAVADTGIGISEEQLKRIFEGFAQAEASISRRYGGTGLGLVISTRLIALMGGELQVESRIGEGSRFWFDLELAIAEPTPFKQVVASIGKKLHILVVDDNAMARELMAQMTSELGWHAETASDGSQALACVEAAIAKGQPFDLILMDLLMPGMDGLNAARLVRDSMGDARAPLVVMVTAHGREALADSQQQADTPFAAFLTKPVTPKQLAATITRVLSGEPVSHIKPNYQISQRLQGLRLLVVEDNALNRQVAQELLMGEGSEVALAEGGQQGIDSVMSAQERGFDAVLMDIQMPGIDGIEATRLIRQDNRFSDLPIIAMTANASAADREICLAAGMSDHIGKPIDLEKMVATLLHWTGRPAQVMQTYTEPGDPATENTEAVLRRFGGNLKLLQRMLSNFEPEMRKQLEQLNAHAEQQDVSAVLAQLHMLKGSAGTMGAQLLADKAAKLEQQLHQLEGTQAVDFLLEKNWRDDLVEVLNRSVVELHSAFLITDESKTPTPVQAPAVKWKESLHTILQLIAAGNLKAIEQTEALLGDIPRQWQSHFAKFCQAVDCLDFPTASALGNELLTLAEED</sequence>
<comment type="subcellular location">
    <subcellularLocation>
        <location evidence="2">Cell membrane</location>
        <topology evidence="2">Multi-pass membrane protein</topology>
    </subcellularLocation>
</comment>
<evidence type="ECO:0000256" key="7">
    <source>
        <dbReference type="ARBA" id="ARBA00022741"/>
    </source>
</evidence>
<keyword evidence="5 13" id="KW-0597">Phosphoprotein</keyword>
<dbReference type="InterPro" id="IPR004358">
    <property type="entry name" value="Sig_transdc_His_kin-like_C"/>
</dbReference>
<dbReference type="Gene3D" id="1.10.287.130">
    <property type="match status" value="1"/>
</dbReference>
<evidence type="ECO:0000256" key="3">
    <source>
        <dbReference type="ARBA" id="ARBA00012438"/>
    </source>
</evidence>
<dbReference type="CDD" id="cd17546">
    <property type="entry name" value="REC_hyHK_CKI1_RcsC-like"/>
    <property type="match status" value="2"/>
</dbReference>
<dbReference type="CDD" id="cd00082">
    <property type="entry name" value="HisKA"/>
    <property type="match status" value="1"/>
</dbReference>
<dbReference type="SMART" id="SM00388">
    <property type="entry name" value="HisKA"/>
    <property type="match status" value="1"/>
</dbReference>
<dbReference type="CDD" id="cd00130">
    <property type="entry name" value="PAS"/>
    <property type="match status" value="4"/>
</dbReference>
<keyword evidence="10" id="KW-0902">Two-component regulatory system</keyword>
<evidence type="ECO:0000259" key="18">
    <source>
        <dbReference type="PROSITE" id="PS50839"/>
    </source>
</evidence>
<dbReference type="Pfam" id="PF00989">
    <property type="entry name" value="PAS"/>
    <property type="match status" value="1"/>
</dbReference>
<dbReference type="Pfam" id="PF03924">
    <property type="entry name" value="CHASE"/>
    <property type="match status" value="1"/>
</dbReference>
<keyword evidence="7" id="KW-0547">Nucleotide-binding</keyword>
<dbReference type="PROSITE" id="PS50894">
    <property type="entry name" value="HPT"/>
    <property type="match status" value="1"/>
</dbReference>
<feature type="modified residue" description="4-aspartylphosphate" evidence="13">
    <location>
        <position position="1184"/>
    </location>
</feature>
<accession>A0A4T1ZVI7</accession>
<evidence type="ECO:0000259" key="19">
    <source>
        <dbReference type="PROSITE" id="PS50894"/>
    </source>
</evidence>
<dbReference type="EMBL" id="RFLV01000002">
    <property type="protein sequence ID" value="TIH08187.1"/>
    <property type="molecule type" value="Genomic_DNA"/>
</dbReference>
<dbReference type="PROSITE" id="PS50112">
    <property type="entry name" value="PAS"/>
    <property type="match status" value="3"/>
</dbReference>
<dbReference type="EC" id="2.7.13.3" evidence="3"/>
<comment type="catalytic activity">
    <reaction evidence="1">
        <text>ATP + protein L-histidine = ADP + protein N-phospho-L-histidine.</text>
        <dbReference type="EC" id="2.7.13.3"/>
    </reaction>
</comment>
<dbReference type="SUPFAM" id="SSF55874">
    <property type="entry name" value="ATPase domain of HSP90 chaperone/DNA topoisomerase II/histidine kinase"/>
    <property type="match status" value="1"/>
</dbReference>
<feature type="domain" description="Histidine kinase" evidence="14">
    <location>
        <begin position="891"/>
        <end position="1112"/>
    </location>
</feature>
<dbReference type="PRINTS" id="PR00344">
    <property type="entry name" value="BCTRLSENSOR"/>
</dbReference>
<keyword evidence="8" id="KW-0067">ATP-binding</keyword>
<dbReference type="SMART" id="SM00387">
    <property type="entry name" value="HATPase_c"/>
    <property type="match status" value="1"/>
</dbReference>
<evidence type="ECO:0000259" key="14">
    <source>
        <dbReference type="PROSITE" id="PS50109"/>
    </source>
</evidence>
<dbReference type="FunFam" id="3.30.565.10:FF:000010">
    <property type="entry name" value="Sensor histidine kinase RcsC"/>
    <property type="match status" value="1"/>
</dbReference>
<proteinExistence type="predicted"/>
<dbReference type="InterPro" id="IPR001789">
    <property type="entry name" value="Sig_transdc_resp-reg_receiver"/>
</dbReference>
<dbReference type="SUPFAM" id="SSF52172">
    <property type="entry name" value="CheY-like"/>
    <property type="match status" value="2"/>
</dbReference>
<evidence type="ECO:0000256" key="6">
    <source>
        <dbReference type="ARBA" id="ARBA00022692"/>
    </source>
</evidence>
<evidence type="ECO:0000256" key="11">
    <source>
        <dbReference type="ARBA" id="ARBA00023136"/>
    </source>
</evidence>
<dbReference type="Gene3D" id="3.30.450.20">
    <property type="entry name" value="PAS domain"/>
    <property type="match status" value="4"/>
</dbReference>
<evidence type="ECO:0000256" key="10">
    <source>
        <dbReference type="ARBA" id="ARBA00023012"/>
    </source>
</evidence>
<dbReference type="InterPro" id="IPR036641">
    <property type="entry name" value="HPT_dom_sf"/>
</dbReference>
<dbReference type="SMART" id="SM00091">
    <property type="entry name" value="PAS"/>
    <property type="match status" value="4"/>
</dbReference>
<dbReference type="Gene3D" id="1.20.120.160">
    <property type="entry name" value="HPT domain"/>
    <property type="match status" value="1"/>
</dbReference>
<feature type="domain" description="Response regulatory" evidence="15">
    <location>
        <begin position="1130"/>
        <end position="1254"/>
    </location>
</feature>
<organism evidence="20 21">
    <name type="scientific">Pseudomonas leptonychotis</name>
    <dbReference type="NCBI Taxonomy" id="2448482"/>
    <lineage>
        <taxon>Bacteria</taxon>
        <taxon>Pseudomonadati</taxon>
        <taxon>Pseudomonadota</taxon>
        <taxon>Gammaproteobacteria</taxon>
        <taxon>Pseudomonadales</taxon>
        <taxon>Pseudomonadaceae</taxon>
        <taxon>Pseudomonas</taxon>
    </lineage>
</organism>
<dbReference type="InterPro" id="IPR013655">
    <property type="entry name" value="PAS_fold_3"/>
</dbReference>
<dbReference type="Gene3D" id="3.30.450.350">
    <property type="entry name" value="CHASE domain"/>
    <property type="match status" value="1"/>
</dbReference>
<dbReference type="PANTHER" id="PTHR45339">
    <property type="entry name" value="HYBRID SIGNAL TRANSDUCTION HISTIDINE KINASE J"/>
    <property type="match status" value="1"/>
</dbReference>
<dbReference type="InterPro" id="IPR036097">
    <property type="entry name" value="HisK_dim/P_sf"/>
</dbReference>
<protein>
    <recommendedName>
        <fullName evidence="3">histidine kinase</fullName>
        <ecNumber evidence="3">2.7.13.3</ecNumber>
    </recommendedName>
</protein>
<reference evidence="20 21" key="1">
    <citation type="submission" date="2018-10" db="EMBL/GenBank/DDBJ databases">
        <title>Pseudomonas leptonychotis sp. nov., isolated from Weddell seals in Antarctica.</title>
        <authorList>
            <person name="Novakova D."/>
            <person name="Svec P."/>
            <person name="Kralova S."/>
            <person name="Kristofova L."/>
            <person name="Zeman M."/>
            <person name="Pantucek R."/>
            <person name="Maslanova I."/>
            <person name="Sedlacek I."/>
        </authorList>
    </citation>
    <scope>NUCLEOTIDE SEQUENCE [LARGE SCALE GENOMIC DNA]</scope>
    <source>
        <strain evidence="20 21">CCM 8849</strain>
    </source>
</reference>
<dbReference type="Proteomes" id="UP000307541">
    <property type="component" value="Unassembled WGS sequence"/>
</dbReference>
<evidence type="ECO:0000256" key="4">
    <source>
        <dbReference type="ARBA" id="ARBA00022475"/>
    </source>
</evidence>
<dbReference type="Gene3D" id="3.30.565.10">
    <property type="entry name" value="Histidine kinase-like ATPase, C-terminal domain"/>
    <property type="match status" value="1"/>
</dbReference>
<dbReference type="SUPFAM" id="SSF55785">
    <property type="entry name" value="PYP-like sensor domain (PAS domain)"/>
    <property type="match status" value="4"/>
</dbReference>
<dbReference type="Pfam" id="PF13426">
    <property type="entry name" value="PAS_9"/>
    <property type="match status" value="2"/>
</dbReference>
<gene>
    <name evidence="20" type="ORF">D8779_11755</name>
</gene>
<evidence type="ECO:0000259" key="15">
    <source>
        <dbReference type="PROSITE" id="PS50110"/>
    </source>
</evidence>
<name>A0A4T1ZVI7_9PSED</name>
<dbReference type="InterPro" id="IPR036890">
    <property type="entry name" value="HATPase_C_sf"/>
</dbReference>
<dbReference type="OrthoDB" id="9810730at2"/>
<dbReference type="PROSITE" id="PS50110">
    <property type="entry name" value="RESPONSE_REGULATORY"/>
    <property type="match status" value="2"/>
</dbReference>
<dbReference type="SMART" id="SM00448">
    <property type="entry name" value="REC"/>
    <property type="match status" value="2"/>
</dbReference>
<keyword evidence="4" id="KW-1003">Cell membrane</keyword>
<evidence type="ECO:0000256" key="9">
    <source>
        <dbReference type="ARBA" id="ARBA00022989"/>
    </source>
</evidence>
<dbReference type="SUPFAM" id="SSF47226">
    <property type="entry name" value="Histidine-containing phosphotransfer domain, HPT domain"/>
    <property type="match status" value="1"/>
</dbReference>
<dbReference type="CDD" id="cd16922">
    <property type="entry name" value="HATPase_EvgS-ArcB-TorS-like"/>
    <property type="match status" value="1"/>
</dbReference>
<dbReference type="InterPro" id="IPR001610">
    <property type="entry name" value="PAC"/>
</dbReference>
<dbReference type="GO" id="GO:0005886">
    <property type="term" value="C:plasma membrane"/>
    <property type="evidence" value="ECO:0007669"/>
    <property type="project" value="UniProtKB-SubCell"/>
</dbReference>
<dbReference type="GO" id="GO:0005524">
    <property type="term" value="F:ATP binding"/>
    <property type="evidence" value="ECO:0007669"/>
    <property type="project" value="UniProtKB-KW"/>
</dbReference>
<keyword evidence="6" id="KW-0812">Transmembrane</keyword>
<feature type="domain" description="HPt" evidence="19">
    <location>
        <begin position="1426"/>
        <end position="1525"/>
    </location>
</feature>
<feature type="domain" description="PAC" evidence="17">
    <location>
        <begin position="403"/>
        <end position="455"/>
    </location>
</feature>
<dbReference type="Pfam" id="PF00072">
    <property type="entry name" value="Response_reg"/>
    <property type="match status" value="2"/>
</dbReference>
<evidence type="ECO:0000256" key="13">
    <source>
        <dbReference type="PROSITE-ProRule" id="PRU00169"/>
    </source>
</evidence>
<dbReference type="InterPro" id="IPR000700">
    <property type="entry name" value="PAS-assoc_C"/>
</dbReference>
<evidence type="ECO:0000256" key="1">
    <source>
        <dbReference type="ARBA" id="ARBA00000085"/>
    </source>
</evidence>
<dbReference type="GO" id="GO:0000155">
    <property type="term" value="F:phosphorelay sensor kinase activity"/>
    <property type="evidence" value="ECO:0007669"/>
    <property type="project" value="InterPro"/>
</dbReference>
<dbReference type="SUPFAM" id="SSF47384">
    <property type="entry name" value="Homodimeric domain of signal transducing histidine kinase"/>
    <property type="match status" value="1"/>
</dbReference>
<feature type="domain" description="PAC" evidence="17">
    <location>
        <begin position="563"/>
        <end position="615"/>
    </location>
</feature>
<dbReference type="PANTHER" id="PTHR45339:SF1">
    <property type="entry name" value="HYBRID SIGNAL TRANSDUCTION HISTIDINE KINASE J"/>
    <property type="match status" value="1"/>
</dbReference>
<dbReference type="Pfam" id="PF01627">
    <property type="entry name" value="Hpt"/>
    <property type="match status" value="1"/>
</dbReference>
<dbReference type="Gene3D" id="2.10.70.100">
    <property type="match status" value="1"/>
</dbReference>
<dbReference type="InterPro" id="IPR005467">
    <property type="entry name" value="His_kinase_dom"/>
</dbReference>
<feature type="domain" description="PAC" evidence="17">
    <location>
        <begin position="821"/>
        <end position="873"/>
    </location>
</feature>